<feature type="transmembrane region" description="Helical" evidence="1">
    <location>
        <begin position="12"/>
        <end position="29"/>
    </location>
</feature>
<feature type="transmembrane region" description="Helical" evidence="1">
    <location>
        <begin position="35"/>
        <end position="52"/>
    </location>
</feature>
<dbReference type="AlphaFoldDB" id="A0A7C1HWA3"/>
<proteinExistence type="predicted"/>
<sequence>MSYPQMSTKKQVLISQLSILIFALIAGLVGRGGTTYWILVLLYFIVFTYVMMRISRPKQQAKVDVAKIESGKILLEEKNTYELMSQDKEYMAEVSEQMRIAQQNMLLMFPVMIYFFIAYGPITNTIPSYFENHRLGVIVAFLVLFEGSFVLSRLGQWYIERRLKKRGYKPVMINAPRGYLVTSEGIVMYGLAGKQAISFPVKGYKLNYNVQRKFVELIQETDKGIMKLRFYTKSPEKLFEILKRKVEE</sequence>
<dbReference type="Pfam" id="PF09973">
    <property type="entry name" value="DUF2208"/>
    <property type="match status" value="1"/>
</dbReference>
<evidence type="ECO:0000256" key="1">
    <source>
        <dbReference type="SAM" id="Phobius"/>
    </source>
</evidence>
<reference evidence="2" key="1">
    <citation type="journal article" date="2020" name="mSystems">
        <title>Genome- and Community-Level Interaction Insights into Carbon Utilization and Element Cycling Functions of Hydrothermarchaeota in Hydrothermal Sediment.</title>
        <authorList>
            <person name="Zhou Z."/>
            <person name="Liu Y."/>
            <person name="Xu W."/>
            <person name="Pan J."/>
            <person name="Luo Z.H."/>
            <person name="Li M."/>
        </authorList>
    </citation>
    <scope>NUCLEOTIDE SEQUENCE [LARGE SCALE GENOMIC DNA]</scope>
    <source>
        <strain evidence="2">SpSt-123</strain>
    </source>
</reference>
<dbReference type="InterPro" id="IPR009198">
    <property type="entry name" value="UCP014484_TM"/>
</dbReference>
<feature type="transmembrane region" description="Helical" evidence="1">
    <location>
        <begin position="135"/>
        <end position="159"/>
    </location>
</feature>
<keyword evidence="1" id="KW-0812">Transmembrane</keyword>
<keyword evidence="1" id="KW-1133">Transmembrane helix</keyword>
<keyword evidence="1" id="KW-0472">Membrane</keyword>
<evidence type="ECO:0000313" key="2">
    <source>
        <dbReference type="EMBL" id="HDS10227.1"/>
    </source>
</evidence>
<dbReference type="SUPFAM" id="SSF103473">
    <property type="entry name" value="MFS general substrate transporter"/>
    <property type="match status" value="1"/>
</dbReference>
<dbReference type="InterPro" id="IPR036259">
    <property type="entry name" value="MFS_trans_sf"/>
</dbReference>
<name>A0A7C1HWA3_9CREN</name>
<comment type="caution">
    <text evidence="2">The sequence shown here is derived from an EMBL/GenBank/DDBJ whole genome shotgun (WGS) entry which is preliminary data.</text>
</comment>
<accession>A0A7C1HWA3</accession>
<organism evidence="2">
    <name type="scientific">Fervidicoccus fontis</name>
    <dbReference type="NCBI Taxonomy" id="683846"/>
    <lineage>
        <taxon>Archaea</taxon>
        <taxon>Thermoproteota</taxon>
        <taxon>Thermoprotei</taxon>
        <taxon>Fervidicoccales</taxon>
        <taxon>Fervidicoccaceae</taxon>
        <taxon>Fervidicoccus</taxon>
    </lineage>
</organism>
<gene>
    <name evidence="2" type="ORF">ENO04_01195</name>
</gene>
<protein>
    <submittedName>
        <fullName evidence="2">DUF2208 domain-containing protein</fullName>
    </submittedName>
</protein>
<dbReference type="EMBL" id="DSDY01000040">
    <property type="protein sequence ID" value="HDS10227.1"/>
    <property type="molecule type" value="Genomic_DNA"/>
</dbReference>
<feature type="transmembrane region" description="Helical" evidence="1">
    <location>
        <begin position="105"/>
        <end position="123"/>
    </location>
</feature>